<dbReference type="Gene3D" id="3.90.1750.20">
    <property type="entry name" value="Putative Large Serine Recombinase, Chain B, Domain 2"/>
    <property type="match status" value="1"/>
</dbReference>
<dbReference type="Proteomes" id="UP000316781">
    <property type="component" value="Unassembled WGS sequence"/>
</dbReference>
<feature type="domain" description="Recombinase" evidence="1">
    <location>
        <begin position="40"/>
        <end position="171"/>
    </location>
</feature>
<evidence type="ECO:0000313" key="3">
    <source>
        <dbReference type="Proteomes" id="UP000316781"/>
    </source>
</evidence>
<dbReference type="PANTHER" id="PTHR30461">
    <property type="entry name" value="DNA-INVERTASE FROM LAMBDOID PROPHAGE"/>
    <property type="match status" value="1"/>
</dbReference>
<gene>
    <name evidence="2" type="ORF">FM996_20485</name>
</gene>
<dbReference type="Pfam" id="PF13408">
    <property type="entry name" value="Zn_ribbon_recom"/>
    <property type="match status" value="1"/>
</dbReference>
<comment type="caution">
    <text evidence="2">The sequence shown here is derived from an EMBL/GenBank/DDBJ whole genome shotgun (WGS) entry which is preliminary data.</text>
</comment>
<evidence type="ECO:0000259" key="1">
    <source>
        <dbReference type="PROSITE" id="PS51737"/>
    </source>
</evidence>
<name>A0A549SD07_METSR</name>
<dbReference type="Pfam" id="PF07508">
    <property type="entry name" value="Recombinase"/>
    <property type="match status" value="1"/>
</dbReference>
<dbReference type="InterPro" id="IPR038109">
    <property type="entry name" value="DNA_bind_recomb_sf"/>
</dbReference>
<reference evidence="2 3" key="1">
    <citation type="submission" date="2019-07" db="EMBL/GenBank/DDBJ databases">
        <title>Ln-dependent methylotrophs.</title>
        <authorList>
            <person name="Tani A."/>
        </authorList>
    </citation>
    <scope>NUCLEOTIDE SEQUENCE [LARGE SCALE GENOMIC DNA]</scope>
    <source>
        <strain evidence="2 3">SM89A</strain>
    </source>
</reference>
<organism evidence="2 3">
    <name type="scientific">Methylosinus sporium</name>
    <dbReference type="NCBI Taxonomy" id="428"/>
    <lineage>
        <taxon>Bacteria</taxon>
        <taxon>Pseudomonadati</taxon>
        <taxon>Pseudomonadota</taxon>
        <taxon>Alphaproteobacteria</taxon>
        <taxon>Hyphomicrobiales</taxon>
        <taxon>Methylocystaceae</taxon>
        <taxon>Methylosinus</taxon>
    </lineage>
</organism>
<dbReference type="InterPro" id="IPR050639">
    <property type="entry name" value="SSR_resolvase"/>
</dbReference>
<dbReference type="GO" id="GO:0003677">
    <property type="term" value="F:DNA binding"/>
    <property type="evidence" value="ECO:0007669"/>
    <property type="project" value="InterPro"/>
</dbReference>
<dbReference type="EMBL" id="VJMF01000108">
    <property type="protein sequence ID" value="TRL24660.1"/>
    <property type="molecule type" value="Genomic_DNA"/>
</dbReference>
<dbReference type="AlphaFoldDB" id="A0A549SD07"/>
<evidence type="ECO:0000313" key="2">
    <source>
        <dbReference type="EMBL" id="TRL24660.1"/>
    </source>
</evidence>
<accession>A0A549SD07</accession>
<dbReference type="PANTHER" id="PTHR30461:SF23">
    <property type="entry name" value="DNA RECOMBINASE-RELATED"/>
    <property type="match status" value="1"/>
</dbReference>
<sequence length="427" mass="47339">MVRQVFAIFDEYGSKENAKHVRRTMVANAKEGFWNGAAPPYGYKTIVAEVRGKKQKKKLEVDEVEAPVVRLIFDLASKGVGKSGPLGVKKIVSYLNDNAFRTRNGNYWHIGPLHQLLTRATYKGVHQYNRSDSRTRAKRSEDEIVEVAVPPIVSVDQWGAVQEILRSKNPRVNPPQTVSGPILLTGVARCAECGAAMTIRTGKSGRYRYYSCANPQARGKSACSGHSVRMGRLDEAVTSALCERVLEPSRLENLLREIGDRMQEVDSRDRGELLRVEAELAEAKLRLDRLHEAIERGIVDGSDPQFVSRIAKATTDRDVAAVAKERILARRVNGVDITPDKVVAFGAVMRDAITAGEIPFRKTYLRLLVDEIRVGPAVALIRGRHDRLRSRVAGGSPFAGGMVPTTVQEWRAGRDKDANAYTIEIML</sequence>
<dbReference type="PROSITE" id="PS51737">
    <property type="entry name" value="RECOMBINASE_DNA_BIND"/>
    <property type="match status" value="1"/>
</dbReference>
<dbReference type="InterPro" id="IPR025827">
    <property type="entry name" value="Zn_ribbon_recom_dom"/>
</dbReference>
<proteinExistence type="predicted"/>
<protein>
    <submittedName>
        <fullName evidence="2">Recombinase family protein</fullName>
    </submittedName>
</protein>
<dbReference type="GO" id="GO:0000150">
    <property type="term" value="F:DNA strand exchange activity"/>
    <property type="evidence" value="ECO:0007669"/>
    <property type="project" value="InterPro"/>
</dbReference>
<dbReference type="InterPro" id="IPR011109">
    <property type="entry name" value="DNA_bind_recombinase_dom"/>
</dbReference>